<reference evidence="6 7" key="1">
    <citation type="submission" date="2025-04" db="UniProtKB">
        <authorList>
            <consortium name="RefSeq"/>
        </authorList>
    </citation>
    <scope>IDENTIFICATION</scope>
    <source>
        <strain evidence="6 7">11010-0011.00</strain>
        <tissue evidence="6 7">Whole body</tissue>
    </source>
</reference>
<keyword evidence="5" id="KW-1185">Reference proteome</keyword>
<dbReference type="InterPro" id="IPR012337">
    <property type="entry name" value="RNaseH-like_sf"/>
</dbReference>
<evidence type="ECO:0000313" key="7">
    <source>
        <dbReference type="RefSeq" id="XP_030381970.1"/>
    </source>
</evidence>
<dbReference type="GO" id="GO:0003676">
    <property type="term" value="F:nucleic acid binding"/>
    <property type="evidence" value="ECO:0007669"/>
    <property type="project" value="InterPro"/>
</dbReference>
<evidence type="ECO:0000256" key="2">
    <source>
        <dbReference type="ARBA" id="ARBA00022801"/>
    </source>
</evidence>
<dbReference type="Proteomes" id="UP000504634">
    <property type="component" value="Unplaced"/>
</dbReference>
<dbReference type="AlphaFoldDB" id="A0A6J2U253"/>
<name>A0A6J2U253_DROLE</name>
<keyword evidence="1" id="KW-0540">Nuclease</keyword>
<evidence type="ECO:0000256" key="3">
    <source>
        <dbReference type="ARBA" id="ARBA00022839"/>
    </source>
</evidence>
<dbReference type="GeneID" id="115629613"/>
<keyword evidence="3" id="KW-0269">Exonuclease</keyword>
<accession>A0A6J2U253</accession>
<keyword evidence="2" id="KW-0378">Hydrolase</keyword>
<evidence type="ECO:0000259" key="4">
    <source>
        <dbReference type="SMART" id="SM00479"/>
    </source>
</evidence>
<evidence type="ECO:0000256" key="1">
    <source>
        <dbReference type="ARBA" id="ARBA00022722"/>
    </source>
</evidence>
<dbReference type="SMART" id="SM00479">
    <property type="entry name" value="EXOIII"/>
    <property type="match status" value="1"/>
</dbReference>
<dbReference type="InterPro" id="IPR036397">
    <property type="entry name" value="RNaseH_sf"/>
</dbReference>
<feature type="domain" description="Exonuclease" evidence="4">
    <location>
        <begin position="6"/>
        <end position="204"/>
    </location>
</feature>
<proteinExistence type="predicted"/>
<dbReference type="PANTHER" id="PTHR23044:SF61">
    <property type="entry name" value="3'-5' EXORIBONUCLEASE 1-RELATED"/>
    <property type="match status" value="1"/>
</dbReference>
<dbReference type="GO" id="GO:0000175">
    <property type="term" value="F:3'-5'-RNA exonuclease activity"/>
    <property type="evidence" value="ECO:0007669"/>
    <property type="project" value="InterPro"/>
</dbReference>
<protein>
    <submittedName>
        <fullName evidence="6 7">ERI1 exoribonuclease 2-like</fullName>
    </submittedName>
</protein>
<organism evidence="5 7">
    <name type="scientific">Drosophila lebanonensis</name>
    <name type="common">Fruit fly</name>
    <name type="synonym">Scaptodrosophila lebanonensis</name>
    <dbReference type="NCBI Taxonomy" id="7225"/>
    <lineage>
        <taxon>Eukaryota</taxon>
        <taxon>Metazoa</taxon>
        <taxon>Ecdysozoa</taxon>
        <taxon>Arthropoda</taxon>
        <taxon>Hexapoda</taxon>
        <taxon>Insecta</taxon>
        <taxon>Pterygota</taxon>
        <taxon>Neoptera</taxon>
        <taxon>Endopterygota</taxon>
        <taxon>Diptera</taxon>
        <taxon>Brachycera</taxon>
        <taxon>Muscomorpha</taxon>
        <taxon>Ephydroidea</taxon>
        <taxon>Drosophilidae</taxon>
        <taxon>Scaptodrosophila</taxon>
    </lineage>
</organism>
<evidence type="ECO:0000313" key="6">
    <source>
        <dbReference type="RefSeq" id="XP_030381969.1"/>
    </source>
</evidence>
<dbReference type="RefSeq" id="XP_030381970.1">
    <property type="nucleotide sequence ID" value="XM_030526110.1"/>
</dbReference>
<dbReference type="CDD" id="cd06133">
    <property type="entry name" value="ERI-1_3'hExo_like"/>
    <property type="match status" value="1"/>
</dbReference>
<dbReference type="Pfam" id="PF00929">
    <property type="entry name" value="RNase_T"/>
    <property type="match status" value="1"/>
</dbReference>
<dbReference type="InterPro" id="IPR047201">
    <property type="entry name" value="ERI-1_3'hExo-like"/>
</dbReference>
<dbReference type="RefSeq" id="XP_030381969.1">
    <property type="nucleotide sequence ID" value="XM_030526109.1"/>
</dbReference>
<evidence type="ECO:0000313" key="5">
    <source>
        <dbReference type="Proteomes" id="UP000504634"/>
    </source>
</evidence>
<dbReference type="OrthoDB" id="448399at2759"/>
<gene>
    <name evidence="6 7" type="primary">LOC115629613</name>
</gene>
<dbReference type="Gene3D" id="3.30.420.10">
    <property type="entry name" value="Ribonuclease H-like superfamily/Ribonuclease H"/>
    <property type="match status" value="1"/>
</dbReference>
<dbReference type="InterPro" id="IPR051274">
    <property type="entry name" value="3-5_Exoribonuclease"/>
</dbReference>
<dbReference type="PANTHER" id="PTHR23044">
    <property type="entry name" value="3'-5' EXONUCLEASE ERI1-RELATED"/>
    <property type="match status" value="1"/>
</dbReference>
<sequence length="223" mass="25794">MQPFSYLISVDFEATCWENQPAPQYRMSEIIEFPAVLMNMKTGMIEAEFHKYVMPVESPKLSSYCTQLTGIQQHTVDNGVLLKVALMMFHEWLRRELGARNLCLPKMRRENVVGNCALVTWTDWDFGICLSKECIRKDMQKPSYFDQWIDARAIYRNYYSYRPSSFTDALTHVGLPLLGRLHSGIDDAKNLCALMCKMRRDGAKFSITKDLTPNQMLNSHCVL</sequence>
<dbReference type="InterPro" id="IPR013520">
    <property type="entry name" value="Ribonucl_H"/>
</dbReference>
<dbReference type="SUPFAM" id="SSF53098">
    <property type="entry name" value="Ribonuclease H-like"/>
    <property type="match status" value="1"/>
</dbReference>